<dbReference type="EMBL" id="CP011971">
    <property type="protein sequence ID" value="AMN47384.1"/>
    <property type="molecule type" value="Genomic_DNA"/>
</dbReference>
<accession>A0A127FAD5</accession>
<protein>
    <recommendedName>
        <fullName evidence="3">HTH tetR-type domain-containing protein</fullName>
    </recommendedName>
</protein>
<name>A0A127FAD5_STEDE</name>
<dbReference type="SUPFAM" id="SSF46689">
    <property type="entry name" value="Homeodomain-like"/>
    <property type="match status" value="1"/>
</dbReference>
<dbReference type="GO" id="GO:0000976">
    <property type="term" value="F:transcription cis-regulatory region binding"/>
    <property type="evidence" value="ECO:0007669"/>
    <property type="project" value="TreeGrafter"/>
</dbReference>
<dbReference type="RefSeq" id="WP_083536690.1">
    <property type="nucleotide sequence ID" value="NZ_CP011971.1"/>
</dbReference>
<dbReference type="PANTHER" id="PTHR30055:SF226">
    <property type="entry name" value="HTH-TYPE TRANSCRIPTIONAL REGULATOR PKSA"/>
    <property type="match status" value="1"/>
</dbReference>
<evidence type="ECO:0000313" key="4">
    <source>
        <dbReference type="EMBL" id="AMN47384.1"/>
    </source>
</evidence>
<dbReference type="PRINTS" id="PR00455">
    <property type="entry name" value="HTHTETR"/>
</dbReference>
<dbReference type="PROSITE" id="PS50977">
    <property type="entry name" value="HTH_TETR_2"/>
    <property type="match status" value="1"/>
</dbReference>
<gene>
    <name evidence="4" type="ORF">ACG33_09795</name>
</gene>
<sequence length="232" mass="25377">MTSHSQTSRIDARAEAQRRRILTAAQKCFTEHGFHAASMAMIADTAEMSAGLIYRYFKSKSEIIQAIIERQLEVIRRELAQVHVPSGDLAESIVESLAERKSVDEDSMGTTLFLEISAQATRDPQTAAALAEFDTVLGVEIGNWLSGSPAQGGYGLPKSTLPTRVLLFTCLLEGIKMRLIREPQIDQALLKDALHLILPALLEPEEGPLVPAGTVSKTAPLTRRCRGSSRRP</sequence>
<dbReference type="Gene3D" id="1.10.357.10">
    <property type="entry name" value="Tetracycline Repressor, domain 2"/>
    <property type="match status" value="1"/>
</dbReference>
<evidence type="ECO:0000256" key="1">
    <source>
        <dbReference type="ARBA" id="ARBA00023125"/>
    </source>
</evidence>
<dbReference type="GO" id="GO:0003700">
    <property type="term" value="F:DNA-binding transcription factor activity"/>
    <property type="evidence" value="ECO:0007669"/>
    <property type="project" value="TreeGrafter"/>
</dbReference>
<dbReference type="Proteomes" id="UP000070250">
    <property type="component" value="Chromosome"/>
</dbReference>
<proteinExistence type="predicted"/>
<dbReference type="AlphaFoldDB" id="A0A127FAD5"/>
<dbReference type="KEGG" id="sdf:ACG33_09795"/>
<dbReference type="PANTHER" id="PTHR30055">
    <property type="entry name" value="HTH-TYPE TRANSCRIPTIONAL REGULATOR RUTR"/>
    <property type="match status" value="1"/>
</dbReference>
<dbReference type="Pfam" id="PF00440">
    <property type="entry name" value="TetR_N"/>
    <property type="match status" value="1"/>
</dbReference>
<keyword evidence="5" id="KW-1185">Reference proteome</keyword>
<evidence type="ECO:0000259" key="3">
    <source>
        <dbReference type="PROSITE" id="PS50977"/>
    </source>
</evidence>
<feature type="domain" description="HTH tetR-type" evidence="3">
    <location>
        <begin position="15"/>
        <end position="75"/>
    </location>
</feature>
<dbReference type="InterPro" id="IPR009057">
    <property type="entry name" value="Homeodomain-like_sf"/>
</dbReference>
<keyword evidence="1 2" id="KW-0238">DNA-binding</keyword>
<dbReference type="STRING" id="465721.ACG33_09795"/>
<organism evidence="4 5">
    <name type="scientific">Steroidobacter denitrificans</name>
    <dbReference type="NCBI Taxonomy" id="465721"/>
    <lineage>
        <taxon>Bacteria</taxon>
        <taxon>Pseudomonadati</taxon>
        <taxon>Pseudomonadota</taxon>
        <taxon>Gammaproteobacteria</taxon>
        <taxon>Steroidobacterales</taxon>
        <taxon>Steroidobacteraceae</taxon>
        <taxon>Steroidobacter</taxon>
    </lineage>
</organism>
<reference evidence="4 5" key="1">
    <citation type="submission" date="2015-06" db="EMBL/GenBank/DDBJ databases">
        <title>A Comprehensive Approach to Explore the Metabolic and Phylogenetic Diversity of Bacterial Steroid Degradation in the Environment: Testosterone as an Example.</title>
        <authorList>
            <person name="Yang F.-C."/>
            <person name="Chen Y.-L."/>
            <person name="Yu C.-P."/>
            <person name="Tang S.-L."/>
            <person name="Wang P.-H."/>
            <person name="Ismail W."/>
            <person name="Wang C.-H."/>
            <person name="Yang C.-Y."/>
            <person name="Chiang Y.-R."/>
        </authorList>
    </citation>
    <scope>NUCLEOTIDE SEQUENCE [LARGE SCALE GENOMIC DNA]</scope>
    <source>
        <strain evidence="4 5">DSM 18526</strain>
    </source>
</reference>
<evidence type="ECO:0000256" key="2">
    <source>
        <dbReference type="PROSITE-ProRule" id="PRU00335"/>
    </source>
</evidence>
<evidence type="ECO:0000313" key="5">
    <source>
        <dbReference type="Proteomes" id="UP000070250"/>
    </source>
</evidence>
<dbReference type="InterPro" id="IPR050109">
    <property type="entry name" value="HTH-type_TetR-like_transc_reg"/>
</dbReference>
<dbReference type="OrthoDB" id="5816932at2"/>
<feature type="DNA-binding region" description="H-T-H motif" evidence="2">
    <location>
        <begin position="38"/>
        <end position="57"/>
    </location>
</feature>
<dbReference type="InterPro" id="IPR001647">
    <property type="entry name" value="HTH_TetR"/>
</dbReference>